<dbReference type="PANTHER" id="PTHR11431">
    <property type="entry name" value="FERRITIN"/>
    <property type="match status" value="1"/>
</dbReference>
<dbReference type="EMBL" id="LK028627">
    <property type="protein sequence ID" value="CDS24842.1"/>
    <property type="molecule type" value="Genomic_DNA"/>
</dbReference>
<feature type="binding site" evidence="8">
    <location>
        <position position="84"/>
    </location>
    <ligand>
        <name>Fe cation</name>
        <dbReference type="ChEBI" id="CHEBI:24875"/>
        <label>1</label>
    </ligand>
</feature>
<feature type="binding site" evidence="8">
    <location>
        <position position="46"/>
    </location>
    <ligand>
        <name>Fe cation</name>
        <dbReference type="ChEBI" id="CHEBI:24875"/>
        <label>1</label>
    </ligand>
</feature>
<dbReference type="GO" id="GO:0006826">
    <property type="term" value="P:iron ion transport"/>
    <property type="evidence" value="ECO:0007669"/>
    <property type="project" value="InterPro"/>
</dbReference>
<comment type="similarity">
    <text evidence="1 9">Belongs to the ferritin family.</text>
</comment>
<dbReference type="GO" id="GO:0006879">
    <property type="term" value="P:intracellular iron ion homeostasis"/>
    <property type="evidence" value="ECO:0007669"/>
    <property type="project" value="UniProtKB-KW"/>
</dbReference>
<dbReference type="InterPro" id="IPR008331">
    <property type="entry name" value="Ferritin_DPS_dom"/>
</dbReference>
<dbReference type="Pfam" id="PF00210">
    <property type="entry name" value="Ferritin"/>
    <property type="match status" value="1"/>
</dbReference>
<dbReference type="PANTHER" id="PTHR11431:SF75">
    <property type="entry name" value="FERRITIN"/>
    <property type="match status" value="1"/>
</dbReference>
<feature type="binding site" evidence="8">
    <location>
        <position position="81"/>
    </location>
    <ligand>
        <name>Fe cation</name>
        <dbReference type="ChEBI" id="CHEBI:24875"/>
        <label>1</label>
    </ligand>
</feature>
<feature type="chain" id="PRO_5033710838" description="Ferritin" evidence="10">
    <location>
        <begin position="20"/>
        <end position="198"/>
    </location>
</feature>
<accession>A0A068WYF2</accession>
<dbReference type="GO" id="GO:0004322">
    <property type="term" value="F:ferroxidase activity"/>
    <property type="evidence" value="ECO:0007669"/>
    <property type="project" value="UniProtKB-EC"/>
</dbReference>
<evidence type="ECO:0000256" key="3">
    <source>
        <dbReference type="ARBA" id="ARBA00022723"/>
    </source>
</evidence>
<evidence type="ECO:0000256" key="5">
    <source>
        <dbReference type="ARBA" id="ARBA00023004"/>
    </source>
</evidence>
<keyword evidence="10" id="KW-0732">Signal</keyword>
<comment type="function">
    <text evidence="9">Stores iron in a soluble, non-toxic, readily available form. Important for iron homeostasis. Iron is taken up in the ferrous form and deposited as ferric hydroxides after oxidation.</text>
</comment>
<dbReference type="SUPFAM" id="SSF47240">
    <property type="entry name" value="Ferritin-like"/>
    <property type="match status" value="1"/>
</dbReference>
<dbReference type="Gene3D" id="1.20.1260.10">
    <property type="match status" value="1"/>
</dbReference>
<feature type="domain" description="Ferritin-like diiron" evidence="11">
    <location>
        <begin position="29"/>
        <end position="179"/>
    </location>
</feature>
<evidence type="ECO:0000313" key="13">
    <source>
        <dbReference type="Proteomes" id="UP000492820"/>
    </source>
</evidence>
<keyword evidence="4 9" id="KW-0560">Oxidoreductase</keyword>
<comment type="function">
    <text evidence="6">Stores iron in a soluble, non-toxic, readily available form. Important for iron homeostasis. Has ferroxidase activity. Iron is taken up in the ferrous form and deposited as ferric hydroxides after oxidation.</text>
</comment>
<reference evidence="12 13" key="1">
    <citation type="journal article" date="2013" name="Nature">
        <title>The genomes of four tapeworm species reveal adaptations to parasitism.</title>
        <authorList>
            <person name="Tsai I.J."/>
            <person name="Zarowiecki M."/>
            <person name="Holroyd N."/>
            <person name="Garciarrubio A."/>
            <person name="Sanchez-Flores A."/>
            <person name="Brooks K.L."/>
            <person name="Tracey A."/>
            <person name="Bobes R.J."/>
            <person name="Fragoso G."/>
            <person name="Sciutto E."/>
            <person name="Aslett M."/>
            <person name="Beasley H."/>
            <person name="Bennett H.M."/>
            <person name="Cai J."/>
            <person name="Camicia F."/>
            <person name="Clark R."/>
            <person name="Cucher M."/>
            <person name="De Silva N."/>
            <person name="Day T.A."/>
            <person name="Deplazes P."/>
            <person name="Estrada K."/>
            <person name="Fernandez C."/>
            <person name="Holland P.W."/>
            <person name="Hou J."/>
            <person name="Hu S."/>
            <person name="Huckvale T."/>
            <person name="Hung S.S."/>
            <person name="Kamenetzky L."/>
            <person name="Keane J.A."/>
            <person name="Kiss F."/>
            <person name="Koziol U."/>
            <person name="Lambert O."/>
            <person name="Liu K."/>
            <person name="Luo X."/>
            <person name="Luo Y."/>
            <person name="Macchiaroli N."/>
            <person name="Nichol S."/>
            <person name="Paps J."/>
            <person name="Parkinson J."/>
            <person name="Pouchkina-Stantcheva N."/>
            <person name="Riddiford N."/>
            <person name="Rosenzvit M."/>
            <person name="Salinas G."/>
            <person name="Wasmuth J.D."/>
            <person name="Zamanian M."/>
            <person name="Zheng Y."/>
            <person name="Cai X."/>
            <person name="Soberon X."/>
            <person name="Olson P.D."/>
            <person name="Laclette J.P."/>
            <person name="Brehm K."/>
            <person name="Berriman M."/>
            <person name="Garciarrubio A."/>
            <person name="Bobes R.J."/>
            <person name="Fragoso G."/>
            <person name="Sanchez-Flores A."/>
            <person name="Estrada K."/>
            <person name="Cevallos M.A."/>
            <person name="Morett E."/>
            <person name="Gonzalez V."/>
            <person name="Portillo T."/>
            <person name="Ochoa-Leyva A."/>
            <person name="Jose M.V."/>
            <person name="Sciutto E."/>
            <person name="Landa A."/>
            <person name="Jimenez L."/>
            <person name="Valdes V."/>
            <person name="Carrero J.C."/>
            <person name="Larralde C."/>
            <person name="Morales-Montor J."/>
            <person name="Limon-Lason J."/>
            <person name="Soberon X."/>
            <person name="Laclette J.P."/>
        </authorList>
    </citation>
    <scope>NUCLEOTIDE SEQUENCE [LARGE SCALE GENOMIC DNA]</scope>
</reference>
<evidence type="ECO:0000256" key="7">
    <source>
        <dbReference type="ARBA" id="ARBA00047990"/>
    </source>
</evidence>
<reference evidence="14" key="3">
    <citation type="submission" date="2020-10" db="UniProtKB">
        <authorList>
            <consortium name="WormBaseParasite"/>
        </authorList>
    </citation>
    <scope>IDENTIFICATION</scope>
</reference>
<evidence type="ECO:0000256" key="9">
    <source>
        <dbReference type="RuleBase" id="RU361145"/>
    </source>
</evidence>
<evidence type="ECO:0000313" key="14">
    <source>
        <dbReference type="WBParaSite" id="EgrG_000315600"/>
    </source>
</evidence>
<evidence type="ECO:0000256" key="6">
    <source>
        <dbReference type="ARBA" id="ARBA00025111"/>
    </source>
</evidence>
<dbReference type="InterPro" id="IPR012347">
    <property type="entry name" value="Ferritin-like"/>
</dbReference>
<dbReference type="GO" id="GO:0008198">
    <property type="term" value="F:ferrous iron binding"/>
    <property type="evidence" value="ECO:0007669"/>
    <property type="project" value="TreeGrafter"/>
</dbReference>
<name>A0A068WYF2_ECHGR</name>
<dbReference type="Proteomes" id="UP000492820">
    <property type="component" value="Unassembled WGS sequence"/>
</dbReference>
<evidence type="ECO:0000256" key="2">
    <source>
        <dbReference type="ARBA" id="ARBA00022434"/>
    </source>
</evidence>
<evidence type="ECO:0000256" key="4">
    <source>
        <dbReference type="ARBA" id="ARBA00023002"/>
    </source>
</evidence>
<evidence type="ECO:0000259" key="11">
    <source>
        <dbReference type="PROSITE" id="PS50905"/>
    </source>
</evidence>
<dbReference type="PROSITE" id="PS50905">
    <property type="entry name" value="FERRITIN_LIKE"/>
    <property type="match status" value="1"/>
</dbReference>
<dbReference type="GO" id="GO:0005737">
    <property type="term" value="C:cytoplasm"/>
    <property type="evidence" value="ECO:0007669"/>
    <property type="project" value="TreeGrafter"/>
</dbReference>
<evidence type="ECO:0000256" key="1">
    <source>
        <dbReference type="ARBA" id="ARBA00007513"/>
    </source>
</evidence>
<feature type="binding site" evidence="8">
    <location>
        <position position="161"/>
    </location>
    <ligand>
        <name>Fe cation</name>
        <dbReference type="ChEBI" id="CHEBI:24875"/>
        <label>1</label>
    </ligand>
</feature>
<keyword evidence="2 9" id="KW-0409">Iron storage</keyword>
<reference evidence="12" key="2">
    <citation type="submission" date="2014-06" db="EMBL/GenBank/DDBJ databases">
        <authorList>
            <person name="Aslett M."/>
        </authorList>
    </citation>
    <scope>NUCLEOTIDE SEQUENCE</scope>
</reference>
<keyword evidence="3 8" id="KW-0479">Metal-binding</keyword>
<dbReference type="WBParaSite" id="EgrG_000315600">
    <property type="protein sequence ID" value="EgrG_000315600"/>
    <property type="gene ID" value="EgrG_000315600"/>
</dbReference>
<dbReference type="InterPro" id="IPR009078">
    <property type="entry name" value="Ferritin-like_SF"/>
</dbReference>
<proteinExistence type="inferred from homology"/>
<protein>
    <recommendedName>
        <fullName evidence="9">Ferritin</fullName>
        <ecNumber evidence="9">1.16.3.1</ecNumber>
    </recommendedName>
</protein>
<dbReference type="AlphaFoldDB" id="A0A068WYF2"/>
<sequence length="198" mass="22616">MESYVIAVLLSLVIPISFAEVQVATTPSYALAVEMEKDLNDQISLEYEAFYLYEQLAAYFARSDKALFGFSKYFRKAADEERHHAHELTEIINKRMGTVTLKKVEIPLTTPTTWQTPAMALQMALDKEIQVSQTINSIYARAQDLNDYHIQDRLEQIVHEQATAIFKPRSLITRVEGKSDAVEHLIDQELLNSPSIHE</sequence>
<dbReference type="GO" id="GO:0008199">
    <property type="term" value="F:ferric iron binding"/>
    <property type="evidence" value="ECO:0007669"/>
    <property type="project" value="InterPro"/>
</dbReference>
<dbReference type="InterPro" id="IPR009040">
    <property type="entry name" value="Ferritin-like_diiron"/>
</dbReference>
<dbReference type="InterPro" id="IPR001519">
    <property type="entry name" value="Ferritin"/>
</dbReference>
<dbReference type="CDD" id="cd01056">
    <property type="entry name" value="Euk_Ferritin"/>
    <property type="match status" value="1"/>
</dbReference>
<evidence type="ECO:0000313" key="12">
    <source>
        <dbReference type="EMBL" id="CDS24842.1"/>
    </source>
</evidence>
<gene>
    <name evidence="12" type="ORF">EgrG_000315600</name>
</gene>
<dbReference type="EC" id="1.16.3.1" evidence="9"/>
<organism evidence="12">
    <name type="scientific">Echinococcus granulosus</name>
    <name type="common">Hydatid tapeworm</name>
    <dbReference type="NCBI Taxonomy" id="6210"/>
    <lineage>
        <taxon>Eukaryota</taxon>
        <taxon>Metazoa</taxon>
        <taxon>Spiralia</taxon>
        <taxon>Lophotrochozoa</taxon>
        <taxon>Platyhelminthes</taxon>
        <taxon>Cestoda</taxon>
        <taxon>Eucestoda</taxon>
        <taxon>Cyclophyllidea</taxon>
        <taxon>Taeniidae</taxon>
        <taxon>Echinococcus</taxon>
        <taxon>Echinococcus granulosus group</taxon>
    </lineage>
</organism>
<evidence type="ECO:0000256" key="10">
    <source>
        <dbReference type="SAM" id="SignalP"/>
    </source>
</evidence>
<feature type="binding site" evidence="8">
    <location>
        <position position="128"/>
    </location>
    <ligand>
        <name>Fe cation</name>
        <dbReference type="ChEBI" id="CHEBI:24875"/>
        <label>1</label>
    </ligand>
</feature>
<evidence type="ECO:0000256" key="8">
    <source>
        <dbReference type="PIRSR" id="PIRSR601519-1"/>
    </source>
</evidence>
<comment type="catalytic activity">
    <reaction evidence="7 9">
        <text>4 Fe(2+) + O2 + 4 H(+) = 4 Fe(3+) + 2 H2O</text>
        <dbReference type="Rhea" id="RHEA:11148"/>
        <dbReference type="ChEBI" id="CHEBI:15377"/>
        <dbReference type="ChEBI" id="CHEBI:15378"/>
        <dbReference type="ChEBI" id="CHEBI:15379"/>
        <dbReference type="ChEBI" id="CHEBI:29033"/>
        <dbReference type="ChEBI" id="CHEBI:29034"/>
        <dbReference type="EC" id="1.16.3.1"/>
    </reaction>
</comment>
<feature type="signal peptide" evidence="10">
    <location>
        <begin position="1"/>
        <end position="19"/>
    </location>
</feature>
<dbReference type="OrthoDB" id="186462at2759"/>
<keyword evidence="5 8" id="KW-0408">Iron</keyword>